<feature type="transmembrane region" description="Helical" evidence="1">
    <location>
        <begin position="364"/>
        <end position="383"/>
    </location>
</feature>
<keyword evidence="1" id="KW-0472">Membrane</keyword>
<keyword evidence="2" id="KW-0378">Hydrolase</keyword>
<feature type="transmembrane region" description="Helical" evidence="1">
    <location>
        <begin position="403"/>
        <end position="421"/>
    </location>
</feature>
<accession>A0A7S7NSD7</accession>
<sequence>MSPSDATQLKLIAGIVMATLLAVAIVTADLASGGRPDPPALRAAATLLDGSWRFRTGDDPHWADGNADDSGWETVDMTALPGSHDGDVGLPDYVGGWMAHGHPGYHGYAWYRRAVAVPAGRASWEILGPTLVEDGYELYWNGRLLGGSGELGPAPRVVGTRPLRFALPSDAAGTRGVIAVRAYMRPGSGGSADGGGMHSAPILAQRPVSEALHRVQWGRTIAGYIVEVIEPAAMFAVIGLALGYRYRSSRRSFLMLASMALALMAARRLSNAIVAWTDLIDLDTYAWQASVMWVPMVAVWTLAWNRWCERPWRSLDVLAALLSVAGAIGAVMRAANVTSGSRLGSIALFIVIGARIARTGPRRLLALGTLASTMAALFGAELLDPIGVPGIWFPFGIGVSRTQYVYAIAVPLTALLIVRTLPSKENALIGDGGDVARLIA</sequence>
<feature type="transmembrane region" description="Helical" evidence="1">
    <location>
        <begin position="221"/>
        <end position="241"/>
    </location>
</feature>
<dbReference type="KEGG" id="pfer:IRI77_02845"/>
<name>A0A7S7NSD7_PALFE</name>
<dbReference type="Gene3D" id="2.60.120.260">
    <property type="entry name" value="Galactose-binding domain-like"/>
    <property type="match status" value="1"/>
</dbReference>
<feature type="transmembrane region" description="Helical" evidence="1">
    <location>
        <begin position="253"/>
        <end position="273"/>
    </location>
</feature>
<dbReference type="RefSeq" id="WP_194450580.1">
    <property type="nucleotide sequence ID" value="NZ_CP063849.1"/>
</dbReference>
<dbReference type="SUPFAM" id="SSF49785">
    <property type="entry name" value="Galactose-binding domain-like"/>
    <property type="match status" value="1"/>
</dbReference>
<dbReference type="GO" id="GO:0016787">
    <property type="term" value="F:hydrolase activity"/>
    <property type="evidence" value="ECO:0007669"/>
    <property type="project" value="UniProtKB-KW"/>
</dbReference>
<evidence type="ECO:0000313" key="3">
    <source>
        <dbReference type="Proteomes" id="UP000593892"/>
    </source>
</evidence>
<dbReference type="AlphaFoldDB" id="A0A7S7NSD7"/>
<dbReference type="Proteomes" id="UP000593892">
    <property type="component" value="Chromosome"/>
</dbReference>
<dbReference type="EMBL" id="CP063849">
    <property type="protein sequence ID" value="QOY88917.1"/>
    <property type="molecule type" value="Genomic_DNA"/>
</dbReference>
<protein>
    <submittedName>
        <fullName evidence="2">Glycoside hydrolase family 2</fullName>
    </submittedName>
</protein>
<evidence type="ECO:0000313" key="2">
    <source>
        <dbReference type="EMBL" id="QOY88917.1"/>
    </source>
</evidence>
<feature type="transmembrane region" description="Helical" evidence="1">
    <location>
        <begin position="341"/>
        <end position="357"/>
    </location>
</feature>
<keyword evidence="3" id="KW-1185">Reference proteome</keyword>
<feature type="transmembrane region" description="Helical" evidence="1">
    <location>
        <begin position="315"/>
        <end position="335"/>
    </location>
</feature>
<organism evidence="2 3">
    <name type="scientific">Paludibaculum fermentans</name>
    <dbReference type="NCBI Taxonomy" id="1473598"/>
    <lineage>
        <taxon>Bacteria</taxon>
        <taxon>Pseudomonadati</taxon>
        <taxon>Acidobacteriota</taxon>
        <taxon>Terriglobia</taxon>
        <taxon>Bryobacterales</taxon>
        <taxon>Bryobacteraceae</taxon>
        <taxon>Paludibaculum</taxon>
    </lineage>
</organism>
<dbReference type="InterPro" id="IPR008979">
    <property type="entry name" value="Galactose-bd-like_sf"/>
</dbReference>
<gene>
    <name evidence="2" type="ORF">IRI77_02845</name>
</gene>
<keyword evidence="1" id="KW-1133">Transmembrane helix</keyword>
<evidence type="ECO:0000256" key="1">
    <source>
        <dbReference type="SAM" id="Phobius"/>
    </source>
</evidence>
<feature type="transmembrane region" description="Helical" evidence="1">
    <location>
        <begin position="285"/>
        <end position="303"/>
    </location>
</feature>
<proteinExistence type="predicted"/>
<reference evidence="2 3" key="1">
    <citation type="submission" date="2020-10" db="EMBL/GenBank/DDBJ databases">
        <title>Complete genome sequence of Paludibaculum fermentans P105T, a facultatively anaerobic acidobacterium capable of dissimilatory Fe(III) reduction.</title>
        <authorList>
            <person name="Dedysh S.N."/>
            <person name="Beletsky A.V."/>
            <person name="Kulichevskaya I.S."/>
            <person name="Mardanov A.V."/>
            <person name="Ravin N.V."/>
        </authorList>
    </citation>
    <scope>NUCLEOTIDE SEQUENCE [LARGE SCALE GENOMIC DNA]</scope>
    <source>
        <strain evidence="2 3">P105</strain>
    </source>
</reference>
<keyword evidence="1" id="KW-0812">Transmembrane</keyword>